<gene>
    <name evidence="4" type="ORF">J4N46_01205</name>
</gene>
<dbReference type="InterPro" id="IPR009057">
    <property type="entry name" value="Homeodomain-like_sf"/>
</dbReference>
<reference evidence="4 5" key="1">
    <citation type="submission" date="2021-03" db="EMBL/GenBank/DDBJ databases">
        <title>Isolation and description of Capnocytophaga bilenii sp. nov., a novel Capnocytophaga species, isolated from a gingivitis subject.</title>
        <authorList>
            <person name="Antezack A."/>
            <person name="Monnet-Corti V."/>
            <person name="La Scola B."/>
        </authorList>
    </citation>
    <scope>NUCLEOTIDE SEQUENCE [LARGE SCALE GENOMIC DNA]</scope>
    <source>
        <strain evidence="4 5">Marseille-Q4570</strain>
    </source>
</reference>
<dbReference type="PROSITE" id="PS50977">
    <property type="entry name" value="HTH_TETR_2"/>
    <property type="match status" value="1"/>
</dbReference>
<dbReference type="PRINTS" id="PR00455">
    <property type="entry name" value="HTHTETR"/>
</dbReference>
<evidence type="ECO:0000259" key="3">
    <source>
        <dbReference type="PROSITE" id="PS50977"/>
    </source>
</evidence>
<sequence>MNPMKQEIVKRAMDDFMRYGFKTFTMEDLARKLGMSKKTLYEYFPSKNDLVEACLDYALDITVSKADTFLQGEHSLIENVFRNQKKMQDIFNFNSVRPIWELKKYYPKTYERMDAEFTKCDYLFVDKILEQGWSENLFRKDIDLQFFKIFYVQVQRSSSLTDVFSENDFSLWYINHTVVEYIFRTLVNQKGLEELERVLQKLREEKII</sequence>
<dbReference type="PANTHER" id="PTHR30328:SF54">
    <property type="entry name" value="HTH-TYPE TRANSCRIPTIONAL REPRESSOR SCO4008"/>
    <property type="match status" value="1"/>
</dbReference>
<dbReference type="EMBL" id="JAGDYP010000001">
    <property type="protein sequence ID" value="MBO1883081.1"/>
    <property type="molecule type" value="Genomic_DNA"/>
</dbReference>
<dbReference type="Proteomes" id="UP000681610">
    <property type="component" value="Unassembled WGS sequence"/>
</dbReference>
<dbReference type="RefSeq" id="WP_208057598.1">
    <property type="nucleotide sequence ID" value="NZ_JAGDYP010000001.1"/>
</dbReference>
<name>A0ABS3PUT5_9FLAO</name>
<evidence type="ECO:0000313" key="5">
    <source>
        <dbReference type="Proteomes" id="UP000681610"/>
    </source>
</evidence>
<feature type="DNA-binding region" description="H-T-H motif" evidence="2">
    <location>
        <begin position="25"/>
        <end position="44"/>
    </location>
</feature>
<organism evidence="4 5">
    <name type="scientific">Capnocytophaga bilenii</name>
    <dbReference type="NCBI Taxonomy" id="2819369"/>
    <lineage>
        <taxon>Bacteria</taxon>
        <taxon>Pseudomonadati</taxon>
        <taxon>Bacteroidota</taxon>
        <taxon>Flavobacteriia</taxon>
        <taxon>Flavobacteriales</taxon>
        <taxon>Flavobacteriaceae</taxon>
        <taxon>Capnocytophaga</taxon>
    </lineage>
</organism>
<dbReference type="PANTHER" id="PTHR30328">
    <property type="entry name" value="TRANSCRIPTIONAL REPRESSOR"/>
    <property type="match status" value="1"/>
</dbReference>
<dbReference type="Gene3D" id="1.10.357.10">
    <property type="entry name" value="Tetracycline Repressor, domain 2"/>
    <property type="match status" value="1"/>
</dbReference>
<evidence type="ECO:0000256" key="1">
    <source>
        <dbReference type="ARBA" id="ARBA00023125"/>
    </source>
</evidence>
<keyword evidence="1 2" id="KW-0238">DNA-binding</keyword>
<dbReference type="InterPro" id="IPR001647">
    <property type="entry name" value="HTH_TetR"/>
</dbReference>
<dbReference type="InterPro" id="IPR050109">
    <property type="entry name" value="HTH-type_TetR-like_transc_reg"/>
</dbReference>
<dbReference type="Gene3D" id="1.10.10.60">
    <property type="entry name" value="Homeodomain-like"/>
    <property type="match status" value="1"/>
</dbReference>
<comment type="caution">
    <text evidence="4">The sequence shown here is derived from an EMBL/GenBank/DDBJ whole genome shotgun (WGS) entry which is preliminary data.</text>
</comment>
<proteinExistence type="predicted"/>
<feature type="domain" description="HTH tetR-type" evidence="3">
    <location>
        <begin position="2"/>
        <end position="62"/>
    </location>
</feature>
<accession>A0ABS3PUT5</accession>
<dbReference type="Pfam" id="PF00440">
    <property type="entry name" value="TetR_N"/>
    <property type="match status" value="1"/>
</dbReference>
<keyword evidence="5" id="KW-1185">Reference proteome</keyword>
<evidence type="ECO:0000256" key="2">
    <source>
        <dbReference type="PROSITE-ProRule" id="PRU00335"/>
    </source>
</evidence>
<dbReference type="SUPFAM" id="SSF46689">
    <property type="entry name" value="Homeodomain-like"/>
    <property type="match status" value="1"/>
</dbReference>
<evidence type="ECO:0000313" key="4">
    <source>
        <dbReference type="EMBL" id="MBO1883081.1"/>
    </source>
</evidence>
<protein>
    <submittedName>
        <fullName evidence="4">TetR/AcrR family transcriptional regulator</fullName>
    </submittedName>
</protein>